<keyword evidence="5" id="KW-0904">Protein phosphatase</keyword>
<comment type="similarity">
    <text evidence="11">Belongs to the Dullard family.</text>
</comment>
<evidence type="ECO:0000313" key="16">
    <source>
        <dbReference type="Ensembl" id="ENSPTRP00000092852.1"/>
    </source>
</evidence>
<dbReference type="PROSITE" id="PS50969">
    <property type="entry name" value="FCP1"/>
    <property type="match status" value="1"/>
</dbReference>
<dbReference type="EMBL" id="AACZ04048078">
    <property type="status" value="NOT_ANNOTATED_CDS"/>
    <property type="molecule type" value="Genomic_DNA"/>
</dbReference>
<evidence type="ECO:0000256" key="12">
    <source>
        <dbReference type="ARBA" id="ARBA00065355"/>
    </source>
</evidence>
<evidence type="ECO:0000313" key="17">
    <source>
        <dbReference type="Proteomes" id="UP000002277"/>
    </source>
</evidence>
<sequence>MVRTQCLLGLRTFVAFAAKLWSFFIYLLRGQIHTVIQYQTVRYDILPLSPVSRNRLAQVKRKILVLDLDETLIHSHHDGVVIDKHPVRFFVRKRPHVDFFLEVVSQWYELVVFTESMEIYGSAVAGKLDNSRSILKRRYYRQHCTLELSSYIKDLSVVHSDLSSIVILDNSPGAYRSHPDNAIPIKSWFSDPSDTALLNLLPMLDALRFTADVRSVLSRSLHQHRLW</sequence>
<comment type="catalytic activity">
    <reaction evidence="8">
        <text>O-phospho-L-seryl-[protein] + H2O = L-seryl-[protein] + phosphate</text>
        <dbReference type="Rhea" id="RHEA:20629"/>
        <dbReference type="Rhea" id="RHEA-COMP:9863"/>
        <dbReference type="Rhea" id="RHEA-COMP:11604"/>
        <dbReference type="ChEBI" id="CHEBI:15377"/>
        <dbReference type="ChEBI" id="CHEBI:29999"/>
        <dbReference type="ChEBI" id="CHEBI:43474"/>
        <dbReference type="ChEBI" id="CHEBI:83421"/>
        <dbReference type="EC" id="3.1.3.16"/>
    </reaction>
</comment>
<dbReference type="SMART" id="SM00577">
    <property type="entry name" value="CPDc"/>
    <property type="match status" value="1"/>
</dbReference>
<dbReference type="InterPro" id="IPR023214">
    <property type="entry name" value="HAD_sf"/>
</dbReference>
<dbReference type="NCBIfam" id="TIGR02251">
    <property type="entry name" value="HIF-SF_euk"/>
    <property type="match status" value="1"/>
</dbReference>
<name>A0A2I3TV46_PANTR</name>
<proteinExistence type="inferred from homology"/>
<dbReference type="FunFam" id="3.40.50.1000:FF:000044">
    <property type="entry name" value="CTD nuclear envelope phosphatase 1"/>
    <property type="match status" value="1"/>
</dbReference>
<evidence type="ECO:0000256" key="10">
    <source>
        <dbReference type="ARBA" id="ARBA00057288"/>
    </source>
</evidence>
<keyword evidence="6" id="KW-1133">Transmembrane helix</keyword>
<comment type="subunit">
    <text evidence="12">Interacts with CNEP1R1; the complex dephosphorylates LPIN1 and LPIN2.</text>
</comment>
<evidence type="ECO:0000256" key="14">
    <source>
        <dbReference type="ARBA" id="ARBA00081325"/>
    </source>
</evidence>
<dbReference type="Bgee" id="ENSPTRG00000039338">
    <property type="expression patterns" value="Expressed in liver and 6 other cell types or tissues"/>
</dbReference>
<dbReference type="CDD" id="cd07521">
    <property type="entry name" value="HAD_FCP1-like"/>
    <property type="match status" value="1"/>
</dbReference>
<evidence type="ECO:0000256" key="3">
    <source>
        <dbReference type="ARBA" id="ARBA00022692"/>
    </source>
</evidence>
<evidence type="ECO:0000259" key="15">
    <source>
        <dbReference type="PROSITE" id="PS50969"/>
    </source>
</evidence>
<evidence type="ECO:0000256" key="7">
    <source>
        <dbReference type="ARBA" id="ARBA00023136"/>
    </source>
</evidence>
<dbReference type="AlphaFoldDB" id="A0A2I3TV46"/>
<evidence type="ECO:0000256" key="5">
    <source>
        <dbReference type="ARBA" id="ARBA00022912"/>
    </source>
</evidence>
<dbReference type="PANTHER" id="PTHR12210">
    <property type="entry name" value="DULLARD PROTEIN PHOSPHATASE"/>
    <property type="match status" value="1"/>
</dbReference>
<dbReference type="EC" id="3.1.3.16" evidence="2"/>
<feature type="domain" description="FCP1 homology" evidence="15">
    <location>
        <begin position="57"/>
        <end position="207"/>
    </location>
</feature>
<accession>A0A2I3TV46</accession>
<dbReference type="SUPFAM" id="SSF56784">
    <property type="entry name" value="HAD-like"/>
    <property type="match status" value="1"/>
</dbReference>
<evidence type="ECO:0000256" key="4">
    <source>
        <dbReference type="ARBA" id="ARBA00022801"/>
    </source>
</evidence>
<dbReference type="InterPro" id="IPR036412">
    <property type="entry name" value="HAD-like_sf"/>
</dbReference>
<dbReference type="Proteomes" id="UP000002277">
    <property type="component" value="Chromosome 3"/>
</dbReference>
<comment type="subcellular location">
    <subcellularLocation>
        <location evidence="1">Membrane</location>
        <topology evidence="1">Single-pass membrane protein</topology>
    </subcellularLocation>
</comment>
<dbReference type="GeneTree" id="ENSGT01040000240503"/>
<evidence type="ECO:0000256" key="11">
    <source>
        <dbReference type="ARBA" id="ARBA00061694"/>
    </source>
</evidence>
<reference evidence="16" key="3">
    <citation type="submission" date="2025-09" db="UniProtKB">
        <authorList>
            <consortium name="Ensembl"/>
        </authorList>
    </citation>
    <scope>IDENTIFICATION</scope>
</reference>
<evidence type="ECO:0000256" key="9">
    <source>
        <dbReference type="ARBA" id="ARBA00048336"/>
    </source>
</evidence>
<reference evidence="16 17" key="1">
    <citation type="journal article" date="2005" name="Nature">
        <title>Initial sequence of the chimpanzee genome and comparison with the human genome.</title>
        <authorList>
            <consortium name="Chimpanzee sequencing and analysis consortium"/>
        </authorList>
    </citation>
    <scope>NUCLEOTIDE SEQUENCE [LARGE SCALE GENOMIC DNA]</scope>
</reference>
<evidence type="ECO:0000256" key="13">
    <source>
        <dbReference type="ARBA" id="ARBA00073467"/>
    </source>
</evidence>
<comment type="function">
    <text evidence="10">Serine/threonine protein phosphatase forming with CNEP1R1 an active phosphatase complex that dephosphorylates and may activate LPIN1 and LPIN2. LPIN1 and LPIN2 are phosphatidate phosphatases that catalyze the conversion of phosphatidic acid to diacylglycerol and control the metabolism of fatty acids at different levels. May indirectly modulate the lipid composition of nuclear and/or endoplasmic reticulum membranes and be required for proper nuclear membrane morphology and/or dynamics. May also indirectly regulate the production of lipid droplets and triacylglycerol. May antagonize BMP signaling.</text>
</comment>
<keyword evidence="7" id="KW-0472">Membrane</keyword>
<dbReference type="GO" id="GO:0004722">
    <property type="term" value="F:protein serine/threonine phosphatase activity"/>
    <property type="evidence" value="ECO:0000318"/>
    <property type="project" value="GO_Central"/>
</dbReference>
<dbReference type="Gene3D" id="3.40.50.1000">
    <property type="entry name" value="HAD superfamily/HAD-like"/>
    <property type="match status" value="1"/>
</dbReference>
<organism evidence="16 17">
    <name type="scientific">Pan troglodytes</name>
    <name type="common">Chimpanzee</name>
    <dbReference type="NCBI Taxonomy" id="9598"/>
    <lineage>
        <taxon>Eukaryota</taxon>
        <taxon>Metazoa</taxon>
        <taxon>Chordata</taxon>
        <taxon>Craniata</taxon>
        <taxon>Vertebrata</taxon>
        <taxon>Euteleostomi</taxon>
        <taxon>Mammalia</taxon>
        <taxon>Eutheria</taxon>
        <taxon>Euarchontoglires</taxon>
        <taxon>Primates</taxon>
        <taxon>Haplorrhini</taxon>
        <taxon>Catarrhini</taxon>
        <taxon>Hominidae</taxon>
        <taxon>Pan</taxon>
    </lineage>
</organism>
<comment type="catalytic activity">
    <reaction evidence="9">
        <text>O-phospho-L-threonyl-[protein] + H2O = L-threonyl-[protein] + phosphate</text>
        <dbReference type="Rhea" id="RHEA:47004"/>
        <dbReference type="Rhea" id="RHEA-COMP:11060"/>
        <dbReference type="Rhea" id="RHEA-COMP:11605"/>
        <dbReference type="ChEBI" id="CHEBI:15377"/>
        <dbReference type="ChEBI" id="CHEBI:30013"/>
        <dbReference type="ChEBI" id="CHEBI:43474"/>
        <dbReference type="ChEBI" id="CHEBI:61977"/>
        <dbReference type="EC" id="3.1.3.16"/>
    </reaction>
</comment>
<reference evidence="16" key="2">
    <citation type="submission" date="2025-08" db="UniProtKB">
        <authorList>
            <consortium name="Ensembl"/>
        </authorList>
    </citation>
    <scope>IDENTIFICATION</scope>
</reference>
<dbReference type="InParanoid" id="A0A2I3TV46"/>
<evidence type="ECO:0000256" key="6">
    <source>
        <dbReference type="ARBA" id="ARBA00022989"/>
    </source>
</evidence>
<evidence type="ECO:0000256" key="8">
    <source>
        <dbReference type="ARBA" id="ARBA00047761"/>
    </source>
</evidence>
<dbReference type="Pfam" id="PF03031">
    <property type="entry name" value="NIF"/>
    <property type="match status" value="1"/>
</dbReference>
<evidence type="ECO:0000256" key="1">
    <source>
        <dbReference type="ARBA" id="ARBA00004167"/>
    </source>
</evidence>
<protein>
    <recommendedName>
        <fullName evidence="13">CTD nuclear envelope phosphatase 1</fullName>
        <ecNumber evidence="2">3.1.3.16</ecNumber>
    </recommendedName>
    <alternativeName>
        <fullName evidence="14">Serine/threonine-protein phosphatase dullard</fullName>
    </alternativeName>
</protein>
<dbReference type="GO" id="GO:0016020">
    <property type="term" value="C:membrane"/>
    <property type="evidence" value="ECO:0007669"/>
    <property type="project" value="UniProtKB-SubCell"/>
</dbReference>
<dbReference type="InterPro" id="IPR011948">
    <property type="entry name" value="Dullard_phosphatase"/>
</dbReference>
<dbReference type="OMA" id="TESMEIY"/>
<keyword evidence="3" id="KW-0812">Transmembrane</keyword>
<dbReference type="InterPro" id="IPR050365">
    <property type="entry name" value="TIM50"/>
</dbReference>
<evidence type="ECO:0000256" key="2">
    <source>
        <dbReference type="ARBA" id="ARBA00013081"/>
    </source>
</evidence>
<dbReference type="Ensembl" id="ENSPTRT00000072852.2">
    <property type="protein sequence ID" value="ENSPTRP00000092852.1"/>
    <property type="gene ID" value="ENSPTRG00000039338.2"/>
</dbReference>
<keyword evidence="17" id="KW-1185">Reference proteome</keyword>
<dbReference type="InterPro" id="IPR004274">
    <property type="entry name" value="FCP1_dom"/>
</dbReference>
<keyword evidence="4" id="KW-0378">Hydrolase</keyword>